<proteinExistence type="predicted"/>
<dbReference type="InterPro" id="IPR037587">
    <property type="entry name" value="LAMTOR2-like"/>
</dbReference>
<dbReference type="Pfam" id="PF03259">
    <property type="entry name" value="Robl_LC7"/>
    <property type="match status" value="1"/>
</dbReference>
<dbReference type="Gene3D" id="3.30.450.30">
    <property type="entry name" value="Dynein light chain 2a, cytoplasmic"/>
    <property type="match status" value="1"/>
</dbReference>
<dbReference type="GO" id="GO:0060090">
    <property type="term" value="F:molecular adaptor activity"/>
    <property type="evidence" value="ECO:0007669"/>
    <property type="project" value="InterPro"/>
</dbReference>
<dbReference type="AlphaFoldDB" id="A0AA48KFB7"/>
<dbReference type="KEGG" id="msea:METESE_31150"/>
<feature type="compositionally biased region" description="Polar residues" evidence="1">
    <location>
        <begin position="139"/>
        <end position="149"/>
    </location>
</feature>
<feature type="region of interest" description="Disordered" evidence="1">
    <location>
        <begin position="139"/>
        <end position="165"/>
    </location>
</feature>
<organism evidence="3 4">
    <name type="scientific">Mesoterricola sediminis</name>
    <dbReference type="NCBI Taxonomy" id="2927980"/>
    <lineage>
        <taxon>Bacteria</taxon>
        <taxon>Pseudomonadati</taxon>
        <taxon>Acidobacteriota</taxon>
        <taxon>Holophagae</taxon>
        <taxon>Holophagales</taxon>
        <taxon>Holophagaceae</taxon>
        <taxon>Mesoterricola</taxon>
    </lineage>
</organism>
<dbReference type="RefSeq" id="WP_308220509.1">
    <property type="nucleotide sequence ID" value="NZ_AP027081.1"/>
</dbReference>
<protein>
    <submittedName>
        <fullName evidence="3">Dynein regulation protein LC7</fullName>
    </submittedName>
</protein>
<reference evidence="3" key="1">
    <citation type="journal article" date="2023" name="Int. J. Syst. Evol. Microbiol.">
        <title>Mesoterricola silvestris gen. nov., sp. nov., Mesoterricola sediminis sp. nov., Geothrix oryzae sp. nov., Geothrix edaphica sp. nov., Geothrix rubra sp. nov., and Geothrix limicola sp. nov., six novel members of Acidobacteriota isolated from soils.</title>
        <authorList>
            <person name="Itoh H."/>
            <person name="Sugisawa Y."/>
            <person name="Mise K."/>
            <person name="Xu Z."/>
            <person name="Kuniyasu M."/>
            <person name="Ushijima N."/>
            <person name="Kawano K."/>
            <person name="Kobayashi E."/>
            <person name="Shiratori Y."/>
            <person name="Masuda Y."/>
            <person name="Senoo K."/>
        </authorList>
    </citation>
    <scope>NUCLEOTIDE SEQUENCE</scope>
    <source>
        <strain evidence="3">W786</strain>
    </source>
</reference>
<dbReference type="SMART" id="SM00960">
    <property type="entry name" value="Robl_LC7"/>
    <property type="match status" value="1"/>
</dbReference>
<evidence type="ECO:0000259" key="2">
    <source>
        <dbReference type="SMART" id="SM00960"/>
    </source>
</evidence>
<dbReference type="GO" id="GO:0005085">
    <property type="term" value="F:guanyl-nucleotide exchange factor activity"/>
    <property type="evidence" value="ECO:0007669"/>
    <property type="project" value="InterPro"/>
</dbReference>
<dbReference type="InterPro" id="IPR004942">
    <property type="entry name" value="Roadblock/LAMTOR2_dom"/>
</dbReference>
<dbReference type="Proteomes" id="UP001228113">
    <property type="component" value="Chromosome"/>
</dbReference>
<feature type="domain" description="Roadblock/LAMTOR2" evidence="2">
    <location>
        <begin position="16"/>
        <end position="106"/>
    </location>
</feature>
<sequence length="165" mass="18053">MAKPDMVMYEEEYQALQAIISRLQVDSASKVVFLVDKNGQQIAASGDVRSIDATSLASLTAGNVAATDGLAKLIGEKEFSLLFHEGEKDNLHISIVGKRGILVVIFDQTSSLALVRLRVKRASRDLQEIFEKVEARAQASSTDTSNFESPFSEITDEDIDKLFGD</sequence>
<dbReference type="GO" id="GO:0032008">
    <property type="term" value="P:positive regulation of TOR signaling"/>
    <property type="evidence" value="ECO:0007669"/>
    <property type="project" value="InterPro"/>
</dbReference>
<gene>
    <name evidence="3" type="primary">mglB</name>
    <name evidence="3" type="ORF">METESE_31150</name>
</gene>
<evidence type="ECO:0000256" key="1">
    <source>
        <dbReference type="SAM" id="MobiDB-lite"/>
    </source>
</evidence>
<accession>A0AA48KFB7</accession>
<name>A0AA48KFB7_9BACT</name>
<dbReference type="SUPFAM" id="SSF103196">
    <property type="entry name" value="Roadblock/LC7 domain"/>
    <property type="match status" value="1"/>
</dbReference>
<dbReference type="EMBL" id="AP027081">
    <property type="protein sequence ID" value="BDU78157.1"/>
    <property type="molecule type" value="Genomic_DNA"/>
</dbReference>
<evidence type="ECO:0000313" key="3">
    <source>
        <dbReference type="EMBL" id="BDU78157.1"/>
    </source>
</evidence>
<dbReference type="PANTHER" id="PTHR13323">
    <property type="entry name" value="LATE ENDOSOMAL/LYSOSOMAL MP1 INTERACTING PROTEIN"/>
    <property type="match status" value="1"/>
</dbReference>
<keyword evidence="4" id="KW-1185">Reference proteome</keyword>
<evidence type="ECO:0000313" key="4">
    <source>
        <dbReference type="Proteomes" id="UP001228113"/>
    </source>
</evidence>